<evidence type="ECO:0000313" key="3">
    <source>
        <dbReference type="Proteomes" id="UP000092154"/>
    </source>
</evidence>
<dbReference type="EMBL" id="KV448574">
    <property type="protein sequence ID" value="OAX34734.1"/>
    <property type="molecule type" value="Genomic_DNA"/>
</dbReference>
<feature type="region of interest" description="Disordered" evidence="1">
    <location>
        <begin position="257"/>
        <end position="358"/>
    </location>
</feature>
<protein>
    <submittedName>
        <fullName evidence="2">Uncharacterized protein</fullName>
    </submittedName>
</protein>
<reference evidence="2 3" key="1">
    <citation type="submission" date="2016-06" db="EMBL/GenBank/DDBJ databases">
        <title>Comparative genomics of the ectomycorrhizal sister species Rhizopogon vinicolor and Rhizopogon vesiculosus (Basidiomycota: Boletales) reveals a divergence of the mating type B locus.</title>
        <authorList>
            <consortium name="DOE Joint Genome Institute"/>
            <person name="Mujic A.B."/>
            <person name="Kuo A."/>
            <person name="Tritt A."/>
            <person name="Lipzen A."/>
            <person name="Chen C."/>
            <person name="Johnson J."/>
            <person name="Sharma A."/>
            <person name="Barry K."/>
            <person name="Grigoriev I.V."/>
            <person name="Spatafora J.W."/>
        </authorList>
    </citation>
    <scope>NUCLEOTIDE SEQUENCE [LARGE SCALE GENOMIC DNA]</scope>
    <source>
        <strain evidence="2 3">AM-OR11-026</strain>
    </source>
</reference>
<dbReference type="InParanoid" id="A0A1B7MQ46"/>
<name>A0A1B7MQ46_9AGAM</name>
<gene>
    <name evidence="2" type="ORF">K503DRAFT_803354</name>
</gene>
<proteinExistence type="predicted"/>
<sequence>MNNIYYHLNDTWDTSLATPAPPPSLPPQLLPESVDLISLDELPVCQMLGAEEHHGTSGLVLDPPPLRRQEDEVPDTSTMTKDLDFSTFGMQTQMQKQHTNDWWFPASGATLNPSPYDTTTHSPLPALCLDSPITAWRNAMSLNQDPVISPTLYCTQGPLPSATAATPAMTPPFLLSSLLPPHATSGLQSPLIMSSPIEQFPPSSVQLNASSTFKQHNISLDPPTTLGKCVLSPSTITQPIPSTIPTHLTLLPVPAAEHPSLMDEPNHLQFPPSQPTSSHEVSAIQADGLGDGVPQPNSKPSLPPTTVATPKRRSGRVAQPSTRANGANKIGGSQLERQPAPKRKLEKAQRDGMKKPRK</sequence>
<feature type="compositionally biased region" description="Basic and acidic residues" evidence="1">
    <location>
        <begin position="346"/>
        <end position="358"/>
    </location>
</feature>
<feature type="region of interest" description="Disordered" evidence="1">
    <location>
        <begin position="55"/>
        <end position="82"/>
    </location>
</feature>
<dbReference type="OrthoDB" id="10393594at2759"/>
<keyword evidence="3" id="KW-1185">Reference proteome</keyword>
<dbReference type="Proteomes" id="UP000092154">
    <property type="component" value="Unassembled WGS sequence"/>
</dbReference>
<evidence type="ECO:0000313" key="2">
    <source>
        <dbReference type="EMBL" id="OAX34734.1"/>
    </source>
</evidence>
<feature type="compositionally biased region" description="Polar residues" evidence="1">
    <location>
        <begin position="295"/>
        <end position="308"/>
    </location>
</feature>
<organism evidence="2 3">
    <name type="scientific">Rhizopogon vinicolor AM-OR11-026</name>
    <dbReference type="NCBI Taxonomy" id="1314800"/>
    <lineage>
        <taxon>Eukaryota</taxon>
        <taxon>Fungi</taxon>
        <taxon>Dikarya</taxon>
        <taxon>Basidiomycota</taxon>
        <taxon>Agaricomycotina</taxon>
        <taxon>Agaricomycetes</taxon>
        <taxon>Agaricomycetidae</taxon>
        <taxon>Boletales</taxon>
        <taxon>Suillineae</taxon>
        <taxon>Rhizopogonaceae</taxon>
        <taxon>Rhizopogon</taxon>
    </lineage>
</organism>
<dbReference type="AlphaFoldDB" id="A0A1B7MQ46"/>
<accession>A0A1B7MQ46</accession>
<evidence type="ECO:0000256" key="1">
    <source>
        <dbReference type="SAM" id="MobiDB-lite"/>
    </source>
</evidence>